<accession>A0A833VBI3</accession>
<proteinExistence type="predicted"/>
<evidence type="ECO:0000256" key="1">
    <source>
        <dbReference type="SAM" id="MobiDB-lite"/>
    </source>
</evidence>
<dbReference type="AlphaFoldDB" id="A0A833VBI3"/>
<keyword evidence="3" id="KW-1185">Reference proteome</keyword>
<dbReference type="EMBL" id="SWLB01000011">
    <property type="protein sequence ID" value="KAF3332486.1"/>
    <property type="molecule type" value="Genomic_DNA"/>
</dbReference>
<name>A0A833VBI3_9POAL</name>
<evidence type="ECO:0000313" key="2">
    <source>
        <dbReference type="EMBL" id="KAF3332486.1"/>
    </source>
</evidence>
<dbReference type="OrthoDB" id="845076at2759"/>
<sequence>MVGTHGSIPMEVVGTVIEMADVAWHTLEHRHHRVKASPEESPASALPEKGEEEELERIRSENLRLKAQLADNLAVLQSIYKAPSFSKDCPPDIYERLNASVDSSSYLQNLESLHQESIEPTKPGIEESSGDVSINVDGELSWWVWVTEKLDPQILEEPSGIDNENYVIISEENVIDAIASFIARCILENPESKTLSPQELHKAVTRAIAGIKQRMNLKNIWEAGKVIYSLSTWGICLAGLYRHRAIVKVAAKGVGATTKFVLKML</sequence>
<dbReference type="PANTHER" id="PTHR33874:SF4">
    <property type="entry name" value="EXPRESSED PROTEIN"/>
    <property type="match status" value="1"/>
</dbReference>
<evidence type="ECO:0000313" key="3">
    <source>
        <dbReference type="Proteomes" id="UP000623129"/>
    </source>
</evidence>
<feature type="region of interest" description="Disordered" evidence="1">
    <location>
        <begin position="31"/>
        <end position="52"/>
    </location>
</feature>
<comment type="caution">
    <text evidence="2">The sequence shown here is derived from an EMBL/GenBank/DDBJ whole genome shotgun (WGS) entry which is preliminary data.</text>
</comment>
<reference evidence="2" key="1">
    <citation type="submission" date="2020-01" db="EMBL/GenBank/DDBJ databases">
        <title>Genome sequence of Kobresia littledalei, the first chromosome-level genome in the family Cyperaceae.</title>
        <authorList>
            <person name="Qu G."/>
        </authorList>
    </citation>
    <scope>NUCLEOTIDE SEQUENCE</scope>
    <source>
        <strain evidence="2">C.B.Clarke</strain>
        <tissue evidence="2">Leaf</tissue>
    </source>
</reference>
<gene>
    <name evidence="2" type="ORF">FCM35_KLT02063</name>
</gene>
<protein>
    <submittedName>
        <fullName evidence="2">Uncharacterized protein</fullName>
    </submittedName>
</protein>
<dbReference type="Proteomes" id="UP000623129">
    <property type="component" value="Unassembled WGS sequence"/>
</dbReference>
<organism evidence="2 3">
    <name type="scientific">Carex littledalei</name>
    <dbReference type="NCBI Taxonomy" id="544730"/>
    <lineage>
        <taxon>Eukaryota</taxon>
        <taxon>Viridiplantae</taxon>
        <taxon>Streptophyta</taxon>
        <taxon>Embryophyta</taxon>
        <taxon>Tracheophyta</taxon>
        <taxon>Spermatophyta</taxon>
        <taxon>Magnoliopsida</taxon>
        <taxon>Liliopsida</taxon>
        <taxon>Poales</taxon>
        <taxon>Cyperaceae</taxon>
        <taxon>Cyperoideae</taxon>
        <taxon>Cariceae</taxon>
        <taxon>Carex</taxon>
        <taxon>Carex subgen. Euthyceras</taxon>
    </lineage>
</organism>
<dbReference type="PANTHER" id="PTHR33874">
    <property type="entry name" value="RING FINGER PROTEIN"/>
    <property type="match status" value="1"/>
</dbReference>